<dbReference type="OrthoDB" id="6224010at2759"/>
<keyword evidence="3" id="KW-0143">Chaperone</keyword>
<dbReference type="InterPro" id="IPR013892">
    <property type="entry name" value="Cyt_c_biogenesis_Cmc1-like"/>
</dbReference>
<dbReference type="HOGENOM" id="CLU_142621_2_1_1"/>
<sequence length="71" mass="8080">MDTLSRREEETLAKTTKEQALKECDPVVKAFAECATGRILSVAWACRDKYKAVQECMVIQSVYFLFAFHSS</sequence>
<keyword evidence="3" id="KW-0472">Membrane</keyword>
<evidence type="ECO:0000313" key="5">
    <source>
        <dbReference type="Proteomes" id="UP000053257"/>
    </source>
</evidence>
<evidence type="ECO:0000256" key="1">
    <source>
        <dbReference type="ARBA" id="ARBA00007347"/>
    </source>
</evidence>
<gene>
    <name evidence="4" type="ORF">PHLGIDRAFT_61642</name>
</gene>
<keyword evidence="3" id="KW-0999">Mitochondrion inner membrane</keyword>
<organism evidence="4 5">
    <name type="scientific">Phlebiopsis gigantea (strain 11061_1 CR5-6)</name>
    <name type="common">White-rot fungus</name>
    <name type="synonym">Peniophora gigantea</name>
    <dbReference type="NCBI Taxonomy" id="745531"/>
    <lineage>
        <taxon>Eukaryota</taxon>
        <taxon>Fungi</taxon>
        <taxon>Dikarya</taxon>
        <taxon>Basidiomycota</taxon>
        <taxon>Agaricomycotina</taxon>
        <taxon>Agaricomycetes</taxon>
        <taxon>Polyporales</taxon>
        <taxon>Phanerochaetaceae</taxon>
        <taxon>Phlebiopsis</taxon>
    </lineage>
</organism>
<dbReference type="Proteomes" id="UP000053257">
    <property type="component" value="Unassembled WGS sequence"/>
</dbReference>
<name>A0A0C3SFS8_PHLG1</name>
<comment type="function">
    <text evidence="3">Required for mitochondrial cytochrome c oxidase (COX) assembly and respiration.</text>
</comment>
<proteinExistence type="inferred from homology"/>
<keyword evidence="2" id="KW-1015">Disulfide bond</keyword>
<evidence type="ECO:0000256" key="2">
    <source>
        <dbReference type="ARBA" id="ARBA00023157"/>
    </source>
</evidence>
<dbReference type="EMBL" id="KN840439">
    <property type="protein sequence ID" value="KIP12610.1"/>
    <property type="molecule type" value="Genomic_DNA"/>
</dbReference>
<protein>
    <recommendedName>
        <fullName evidence="3">COX assembly mitochondrial protein</fullName>
    </recommendedName>
</protein>
<dbReference type="GO" id="GO:0005743">
    <property type="term" value="C:mitochondrial inner membrane"/>
    <property type="evidence" value="ECO:0007669"/>
    <property type="project" value="UniProtKB-SubCell"/>
</dbReference>
<comment type="similarity">
    <text evidence="1 3">Belongs to the CMC family.</text>
</comment>
<keyword evidence="3" id="KW-0496">Mitochondrion</keyword>
<dbReference type="STRING" id="745531.A0A0C3SFS8"/>
<comment type="subcellular location">
    <subcellularLocation>
        <location evidence="3">Mitochondrion inner membrane</location>
    </subcellularLocation>
</comment>
<dbReference type="AlphaFoldDB" id="A0A0C3SFS8"/>
<accession>A0A0C3SFS8</accession>
<evidence type="ECO:0000256" key="3">
    <source>
        <dbReference type="RuleBase" id="RU364104"/>
    </source>
</evidence>
<keyword evidence="5" id="KW-1185">Reference proteome</keyword>
<reference evidence="4 5" key="1">
    <citation type="journal article" date="2014" name="PLoS Genet.">
        <title>Analysis of the Phlebiopsis gigantea genome, transcriptome and secretome provides insight into its pioneer colonization strategies of wood.</title>
        <authorList>
            <person name="Hori C."/>
            <person name="Ishida T."/>
            <person name="Igarashi K."/>
            <person name="Samejima M."/>
            <person name="Suzuki H."/>
            <person name="Master E."/>
            <person name="Ferreira P."/>
            <person name="Ruiz-Duenas F.J."/>
            <person name="Held B."/>
            <person name="Canessa P."/>
            <person name="Larrondo L.F."/>
            <person name="Schmoll M."/>
            <person name="Druzhinina I.S."/>
            <person name="Kubicek C.P."/>
            <person name="Gaskell J.A."/>
            <person name="Kersten P."/>
            <person name="St John F."/>
            <person name="Glasner J."/>
            <person name="Sabat G."/>
            <person name="Splinter BonDurant S."/>
            <person name="Syed K."/>
            <person name="Yadav J."/>
            <person name="Mgbeahuruike A.C."/>
            <person name="Kovalchuk A."/>
            <person name="Asiegbu F.O."/>
            <person name="Lackner G."/>
            <person name="Hoffmeister D."/>
            <person name="Rencoret J."/>
            <person name="Gutierrez A."/>
            <person name="Sun H."/>
            <person name="Lindquist E."/>
            <person name="Barry K."/>
            <person name="Riley R."/>
            <person name="Grigoriev I.V."/>
            <person name="Henrissat B."/>
            <person name="Kues U."/>
            <person name="Berka R.M."/>
            <person name="Martinez A.T."/>
            <person name="Covert S.F."/>
            <person name="Blanchette R.A."/>
            <person name="Cullen D."/>
        </authorList>
    </citation>
    <scope>NUCLEOTIDE SEQUENCE [LARGE SCALE GENOMIC DNA]</scope>
    <source>
        <strain evidence="4 5">11061_1 CR5-6</strain>
    </source>
</reference>
<evidence type="ECO:0000313" key="4">
    <source>
        <dbReference type="EMBL" id="KIP12610.1"/>
    </source>
</evidence>
<dbReference type="Pfam" id="PF08583">
    <property type="entry name" value="Cmc1"/>
    <property type="match status" value="1"/>
</dbReference>